<protein>
    <recommendedName>
        <fullName evidence="2">Type IX secretion system membrane protein PorP/SprF</fullName>
    </recommendedName>
</protein>
<sequence>MNLYKFTIIILLAIQFNSSAQINPGAKQIALSHSSVALANDVFAIFNNPSGIAQQNWREIGIYYSPSPFGISKLANGAAVYHEPTNIGSFAIAFTTYGFELYRESNFLLSYAYNLSNKFFFGVTAKYHNLKIERYGTDNALSFSISSLAYLTNNWRIGFMIDNVTRSSYGNEKDQIPVVMELGTSYDLLETVSLNASLQKELDRNASIRFGIDYEIVRYINLRLGAMNEPSSFSAGIGINYSLFEIDYAVFNHQDLGFTHQFQVIIQFGDDISRSRRIRNYLGIN</sequence>
<dbReference type="AlphaFoldDB" id="A0A3B1DC82"/>
<dbReference type="SUPFAM" id="SSF56935">
    <property type="entry name" value="Porins"/>
    <property type="match status" value="1"/>
</dbReference>
<evidence type="ECO:0008006" key="2">
    <source>
        <dbReference type="Google" id="ProtNLM"/>
    </source>
</evidence>
<reference evidence="1" key="1">
    <citation type="submission" date="2018-06" db="EMBL/GenBank/DDBJ databases">
        <authorList>
            <person name="Zhirakovskaya E."/>
        </authorList>
    </citation>
    <scope>NUCLEOTIDE SEQUENCE</scope>
</reference>
<evidence type="ECO:0000313" key="1">
    <source>
        <dbReference type="EMBL" id="VAX26287.1"/>
    </source>
</evidence>
<gene>
    <name evidence="1" type="ORF">MNBD_IGNAVI01-3191</name>
</gene>
<accession>A0A3B1DC82</accession>
<proteinExistence type="predicted"/>
<dbReference type="EMBL" id="UOGD01000330">
    <property type="protein sequence ID" value="VAX26287.1"/>
    <property type="molecule type" value="Genomic_DNA"/>
</dbReference>
<organism evidence="1">
    <name type="scientific">hydrothermal vent metagenome</name>
    <dbReference type="NCBI Taxonomy" id="652676"/>
    <lineage>
        <taxon>unclassified sequences</taxon>
        <taxon>metagenomes</taxon>
        <taxon>ecological metagenomes</taxon>
    </lineage>
</organism>
<name>A0A3B1DC82_9ZZZZ</name>
<dbReference type="Gene3D" id="2.40.160.60">
    <property type="entry name" value="Outer membrane protein transport protein (OMPP1/FadL/TodX)"/>
    <property type="match status" value="1"/>
</dbReference>